<feature type="chain" id="PRO_5016621357" evidence="3">
    <location>
        <begin position="27"/>
        <end position="245"/>
    </location>
</feature>
<comment type="similarity">
    <text evidence="1">Belongs to the MlaA family.</text>
</comment>
<evidence type="ECO:0000313" key="5">
    <source>
        <dbReference type="Proteomes" id="UP000254771"/>
    </source>
</evidence>
<dbReference type="AlphaFoldDB" id="A0A370DLU5"/>
<dbReference type="Pfam" id="PF04333">
    <property type="entry name" value="MlaA"/>
    <property type="match status" value="1"/>
</dbReference>
<gene>
    <name evidence="4" type="ORF">DIZ78_10280</name>
</gene>
<evidence type="ECO:0000256" key="1">
    <source>
        <dbReference type="ARBA" id="ARBA00010634"/>
    </source>
</evidence>
<dbReference type="PRINTS" id="PR01805">
    <property type="entry name" value="VACJLIPOPROT"/>
</dbReference>
<organism evidence="4 5">
    <name type="scientific">endosymbiont of Escarpia spicata</name>
    <dbReference type="NCBI Taxonomy" id="2200908"/>
    <lineage>
        <taxon>Bacteria</taxon>
        <taxon>Pseudomonadati</taxon>
        <taxon>Pseudomonadota</taxon>
        <taxon>Gammaproteobacteria</taxon>
        <taxon>sulfur-oxidizing symbionts</taxon>
    </lineage>
</organism>
<keyword evidence="2 3" id="KW-0732">Signal</keyword>
<sequence length="245" mass="27429">MAVQMINRVMIGLLLPLILSGLSACASVPEGTEHIADPLEGMNRSINRFNTDFDNTVAKPVAKGYQAITPDPLDRGFTNFFHNLADINSAANNLFQLKPGRAITDVGRLCVNTTVGLLGFIDVASDIGIPEYKEDMGQTLGYWGYEESTYIMLPMLGPSTVRDFIGKTGDVFMNPIYYTSEGIYWTLLVFRYVDLRADLLRATKVVEEAAIDPYAFVRESYLQKRRFDIYDGDPPLEDDLLLEDF</sequence>
<evidence type="ECO:0000313" key="4">
    <source>
        <dbReference type="EMBL" id="RDH85344.1"/>
    </source>
</evidence>
<accession>A0A370DLU5</accession>
<dbReference type="InterPro" id="IPR007428">
    <property type="entry name" value="MlaA"/>
</dbReference>
<dbReference type="Proteomes" id="UP000254771">
    <property type="component" value="Unassembled WGS sequence"/>
</dbReference>
<protein>
    <submittedName>
        <fullName evidence="4">ABC transporter</fullName>
    </submittedName>
</protein>
<proteinExistence type="inferred from homology"/>
<evidence type="ECO:0000256" key="3">
    <source>
        <dbReference type="SAM" id="SignalP"/>
    </source>
</evidence>
<name>A0A370DLU5_9GAMM</name>
<dbReference type="GO" id="GO:0016020">
    <property type="term" value="C:membrane"/>
    <property type="evidence" value="ECO:0007669"/>
    <property type="project" value="InterPro"/>
</dbReference>
<comment type="caution">
    <text evidence="4">The sequence shown here is derived from an EMBL/GenBank/DDBJ whole genome shotgun (WGS) entry which is preliminary data.</text>
</comment>
<dbReference type="PANTHER" id="PTHR30035:SF3">
    <property type="entry name" value="INTERMEMBRANE PHOSPHOLIPID TRANSPORT SYSTEM LIPOPROTEIN MLAA"/>
    <property type="match status" value="1"/>
</dbReference>
<feature type="signal peptide" evidence="3">
    <location>
        <begin position="1"/>
        <end position="26"/>
    </location>
</feature>
<dbReference type="PANTHER" id="PTHR30035">
    <property type="entry name" value="LIPOPROTEIN VACJ-RELATED"/>
    <property type="match status" value="1"/>
</dbReference>
<keyword evidence="5" id="KW-1185">Reference proteome</keyword>
<dbReference type="EMBL" id="QFXE01000013">
    <property type="protein sequence ID" value="RDH85344.1"/>
    <property type="molecule type" value="Genomic_DNA"/>
</dbReference>
<reference evidence="4 5" key="1">
    <citation type="journal article" date="2018" name="ISME J.">
        <title>Endosymbiont genomes yield clues of tubeworm success.</title>
        <authorList>
            <person name="Li Y."/>
            <person name="Liles M.R."/>
            <person name="Halanych K.M."/>
        </authorList>
    </citation>
    <scope>NUCLEOTIDE SEQUENCE [LARGE SCALE GENOMIC DNA]</scope>
    <source>
        <strain evidence="4">A1462</strain>
    </source>
</reference>
<dbReference type="GO" id="GO:0120010">
    <property type="term" value="P:intermembrane phospholipid transfer"/>
    <property type="evidence" value="ECO:0007669"/>
    <property type="project" value="TreeGrafter"/>
</dbReference>
<evidence type="ECO:0000256" key="2">
    <source>
        <dbReference type="ARBA" id="ARBA00022729"/>
    </source>
</evidence>